<dbReference type="PROSITE" id="PS00028">
    <property type="entry name" value="ZINC_FINGER_C2H2_1"/>
    <property type="match status" value="11"/>
</dbReference>
<evidence type="ECO:0000256" key="12">
    <source>
        <dbReference type="SAM" id="MobiDB-lite"/>
    </source>
</evidence>
<organism evidence="14">
    <name type="scientific">Darwinula stevensoni</name>
    <dbReference type="NCBI Taxonomy" id="69355"/>
    <lineage>
        <taxon>Eukaryota</taxon>
        <taxon>Metazoa</taxon>
        <taxon>Ecdysozoa</taxon>
        <taxon>Arthropoda</taxon>
        <taxon>Crustacea</taxon>
        <taxon>Oligostraca</taxon>
        <taxon>Ostracoda</taxon>
        <taxon>Podocopa</taxon>
        <taxon>Podocopida</taxon>
        <taxon>Darwinulocopina</taxon>
        <taxon>Darwinuloidea</taxon>
        <taxon>Darwinulidae</taxon>
        <taxon>Darwinula</taxon>
    </lineage>
</organism>
<evidence type="ECO:0000256" key="5">
    <source>
        <dbReference type="ARBA" id="ARBA00022771"/>
    </source>
</evidence>
<dbReference type="GO" id="GO:0005634">
    <property type="term" value="C:nucleus"/>
    <property type="evidence" value="ECO:0007669"/>
    <property type="project" value="UniProtKB-SubCell"/>
</dbReference>
<keyword evidence="9" id="KW-0804">Transcription</keyword>
<evidence type="ECO:0000256" key="8">
    <source>
        <dbReference type="ARBA" id="ARBA00023125"/>
    </source>
</evidence>
<comment type="subcellular location">
    <subcellularLocation>
        <location evidence="1">Nucleus</location>
    </subcellularLocation>
</comment>
<keyword evidence="10" id="KW-0539">Nucleus</keyword>
<dbReference type="FunFam" id="3.30.160.60:FF:001370">
    <property type="entry name" value="Zinc finger protein"/>
    <property type="match status" value="1"/>
</dbReference>
<evidence type="ECO:0000313" key="15">
    <source>
        <dbReference type="Proteomes" id="UP000677054"/>
    </source>
</evidence>
<feature type="domain" description="C2H2-type" evidence="13">
    <location>
        <begin position="540"/>
        <end position="563"/>
    </location>
</feature>
<dbReference type="SUPFAM" id="SSF57667">
    <property type="entry name" value="beta-beta-alpha zinc fingers"/>
    <property type="match status" value="5"/>
</dbReference>
<accession>A0A7R8XCT2</accession>
<feature type="domain" description="C2H2-type" evidence="13">
    <location>
        <begin position="228"/>
        <end position="255"/>
    </location>
</feature>
<dbReference type="GO" id="GO:0000978">
    <property type="term" value="F:RNA polymerase II cis-regulatory region sequence-specific DNA binding"/>
    <property type="evidence" value="ECO:0007669"/>
    <property type="project" value="TreeGrafter"/>
</dbReference>
<feature type="domain" description="C2H2-type" evidence="13">
    <location>
        <begin position="396"/>
        <end position="423"/>
    </location>
</feature>
<keyword evidence="5 11" id="KW-0863">Zinc-finger</keyword>
<dbReference type="PROSITE" id="PS50157">
    <property type="entry name" value="ZINC_FINGER_C2H2_2"/>
    <property type="match status" value="13"/>
</dbReference>
<dbReference type="Gene3D" id="3.30.160.60">
    <property type="entry name" value="Classic Zinc Finger"/>
    <property type="match status" value="9"/>
</dbReference>
<dbReference type="SMART" id="SM00355">
    <property type="entry name" value="ZnF_C2H2"/>
    <property type="match status" value="14"/>
</dbReference>
<evidence type="ECO:0000256" key="6">
    <source>
        <dbReference type="ARBA" id="ARBA00022833"/>
    </source>
</evidence>
<evidence type="ECO:0000256" key="3">
    <source>
        <dbReference type="ARBA" id="ARBA00022723"/>
    </source>
</evidence>
<evidence type="ECO:0000256" key="7">
    <source>
        <dbReference type="ARBA" id="ARBA00023015"/>
    </source>
</evidence>
<comment type="similarity">
    <text evidence="2">Belongs to the krueppel C2H2-type zinc-finger protein family.</text>
</comment>
<reference evidence="14" key="1">
    <citation type="submission" date="2020-11" db="EMBL/GenBank/DDBJ databases">
        <authorList>
            <person name="Tran Van P."/>
        </authorList>
    </citation>
    <scope>NUCLEOTIDE SEQUENCE</scope>
</reference>
<keyword evidence="8" id="KW-0238">DNA-binding</keyword>
<keyword evidence="15" id="KW-1185">Reference proteome</keyword>
<dbReference type="InterPro" id="IPR036236">
    <property type="entry name" value="Znf_C2H2_sf"/>
</dbReference>
<keyword evidence="3" id="KW-0479">Metal-binding</keyword>
<dbReference type="Pfam" id="PF12874">
    <property type="entry name" value="zf-met"/>
    <property type="match status" value="1"/>
</dbReference>
<feature type="domain" description="C2H2-type" evidence="13">
    <location>
        <begin position="453"/>
        <end position="483"/>
    </location>
</feature>
<evidence type="ECO:0000256" key="11">
    <source>
        <dbReference type="PROSITE-ProRule" id="PRU00042"/>
    </source>
</evidence>
<dbReference type="Pfam" id="PF13912">
    <property type="entry name" value="zf-C2H2_6"/>
    <property type="match status" value="1"/>
</dbReference>
<dbReference type="GO" id="GO:0008270">
    <property type="term" value="F:zinc ion binding"/>
    <property type="evidence" value="ECO:0007669"/>
    <property type="project" value="UniProtKB-KW"/>
</dbReference>
<gene>
    <name evidence="14" type="ORF">DSTB1V02_LOCUS7978</name>
</gene>
<dbReference type="Pfam" id="PF00096">
    <property type="entry name" value="zf-C2H2"/>
    <property type="match status" value="4"/>
</dbReference>
<evidence type="ECO:0000256" key="1">
    <source>
        <dbReference type="ARBA" id="ARBA00004123"/>
    </source>
</evidence>
<feature type="compositionally biased region" description="Acidic residues" evidence="12">
    <location>
        <begin position="92"/>
        <end position="115"/>
    </location>
</feature>
<feature type="domain" description="C2H2-type" evidence="13">
    <location>
        <begin position="313"/>
        <end position="340"/>
    </location>
</feature>
<feature type="domain" description="C2H2-type" evidence="13">
    <location>
        <begin position="258"/>
        <end position="286"/>
    </location>
</feature>
<evidence type="ECO:0000256" key="9">
    <source>
        <dbReference type="ARBA" id="ARBA00023163"/>
    </source>
</evidence>
<evidence type="ECO:0000313" key="14">
    <source>
        <dbReference type="EMBL" id="CAD7248157.1"/>
    </source>
</evidence>
<evidence type="ECO:0000256" key="4">
    <source>
        <dbReference type="ARBA" id="ARBA00022737"/>
    </source>
</evidence>
<dbReference type="EMBL" id="LR901243">
    <property type="protein sequence ID" value="CAD7248157.1"/>
    <property type="molecule type" value="Genomic_DNA"/>
</dbReference>
<dbReference type="AlphaFoldDB" id="A0A7R8XCT2"/>
<dbReference type="PANTHER" id="PTHR24393">
    <property type="entry name" value="ZINC FINGER PROTEIN"/>
    <property type="match status" value="1"/>
</dbReference>
<evidence type="ECO:0000259" key="13">
    <source>
        <dbReference type="PROSITE" id="PS50157"/>
    </source>
</evidence>
<dbReference type="PANTHER" id="PTHR24393:SF34">
    <property type="entry name" value="PR_SET DOMAIN 13"/>
    <property type="match status" value="1"/>
</dbReference>
<feature type="domain" description="C2H2-type" evidence="13">
    <location>
        <begin position="424"/>
        <end position="452"/>
    </location>
</feature>
<name>A0A7R8XCT2_9CRUS</name>
<feature type="domain" description="C2H2-type" evidence="13">
    <location>
        <begin position="344"/>
        <end position="366"/>
    </location>
</feature>
<dbReference type="Proteomes" id="UP000677054">
    <property type="component" value="Unassembled WGS sequence"/>
</dbReference>
<dbReference type="OrthoDB" id="427030at2759"/>
<keyword evidence="6" id="KW-0862">Zinc</keyword>
<proteinExistence type="inferred from homology"/>
<dbReference type="GO" id="GO:0001228">
    <property type="term" value="F:DNA-binding transcription activator activity, RNA polymerase II-specific"/>
    <property type="evidence" value="ECO:0007669"/>
    <property type="project" value="TreeGrafter"/>
</dbReference>
<feature type="domain" description="C2H2-type" evidence="13">
    <location>
        <begin position="199"/>
        <end position="227"/>
    </location>
</feature>
<feature type="domain" description="C2H2-type" evidence="13">
    <location>
        <begin position="368"/>
        <end position="395"/>
    </location>
</feature>
<keyword evidence="4" id="KW-0677">Repeat</keyword>
<evidence type="ECO:0000256" key="2">
    <source>
        <dbReference type="ARBA" id="ARBA00006991"/>
    </source>
</evidence>
<feature type="compositionally biased region" description="Acidic residues" evidence="12">
    <location>
        <begin position="122"/>
        <end position="131"/>
    </location>
</feature>
<feature type="domain" description="C2H2-type" evidence="13">
    <location>
        <begin position="484"/>
        <end position="511"/>
    </location>
</feature>
<sequence>MAETSCAVCSVNITARTRGALQVSGPDTYPVSERAWKEFAASFELKLHDPLLICRSCKKLFEEYASLEDDLSDVRRRLMDKFNNAHFKGMGDDEGQEEEMIEEGSLDTPMSDEDSTPFMEEPLSDSVDEQDQEGKRELGNMDEDDSSSHSQQGIRKKFVKVKKLLCKICKEALDSREELQAHYERHKETDAEAYERLCHVCSYCYQRFMTKTRLKNHMMTKHRGNEIHTCPACNQAFPYKKMFLQHIRDHENQGDSDFRCIMCDKSFLLYSRLLKHCNELHRTEYACKYCPEKRETKVELMEHYKTHVTERPHLCEICGARFELVQSLRHHAKLHEKSSEVGGYACQICGIVFSTRPERKVHYMTHEAVCEVCGKQLKSVPSLVDHMRMHNKANKLACHFCGMLFSSHNALRAHVSRHQENPKFQCEVCGKIFNYQANLDSHFRSTHMEDATYKCPDPSCEKSYGSTGSLRRHIASVHQHDRKYVCNICGQSFLYSSSMIKHRRTHTGERKYPCLICGKLFSSWDNRHSHMYIHSNKKPFECKICGQQFVRRPHIISHLRTSHPEAGSVSPEEAILKHHPVKIEDMAEVTELHYASPTAVTASISKEDAEKMGMHLESPGTTVTVLPQTDSPQPQHVPLSATQTIPVSTVHAGQHELVHMIMTPEDENQLATQYILIPAS</sequence>
<feature type="domain" description="C2H2-type" evidence="13">
    <location>
        <begin position="285"/>
        <end position="312"/>
    </location>
</feature>
<evidence type="ECO:0000256" key="10">
    <source>
        <dbReference type="ARBA" id="ARBA00023242"/>
    </source>
</evidence>
<feature type="domain" description="C2H2-type" evidence="13">
    <location>
        <begin position="512"/>
        <end position="539"/>
    </location>
</feature>
<dbReference type="EMBL" id="CAJPEV010001726">
    <property type="protein sequence ID" value="CAG0894055.1"/>
    <property type="molecule type" value="Genomic_DNA"/>
</dbReference>
<keyword evidence="7" id="KW-0805">Transcription regulation</keyword>
<dbReference type="InterPro" id="IPR013087">
    <property type="entry name" value="Znf_C2H2_type"/>
</dbReference>
<feature type="region of interest" description="Disordered" evidence="12">
    <location>
        <begin position="87"/>
        <end position="153"/>
    </location>
</feature>
<protein>
    <recommendedName>
        <fullName evidence="13">C2H2-type domain-containing protein</fullName>
    </recommendedName>
</protein>